<evidence type="ECO:0000313" key="2">
    <source>
        <dbReference type="Proteomes" id="UP000285523"/>
    </source>
</evidence>
<protein>
    <recommendedName>
        <fullName evidence="3">CopG family transcriptional regulator</fullName>
    </recommendedName>
</protein>
<accession>A0A418VF32</accession>
<dbReference type="OrthoDB" id="8265761at2"/>
<reference evidence="1 2" key="1">
    <citation type="submission" date="2018-09" db="EMBL/GenBank/DDBJ databases">
        <title>Draft genome sequence of Rhodopseudomonas palustris 2.1.18.</title>
        <authorList>
            <person name="Robertson S.L."/>
            <person name="Meyer T.E."/>
            <person name="Kyndt J.A."/>
        </authorList>
    </citation>
    <scope>NUCLEOTIDE SEQUENCE [LARGE SCALE GENOMIC DNA]</scope>
    <source>
        <strain evidence="1 2">2.1.18</strain>
    </source>
</reference>
<gene>
    <name evidence="1" type="ORF">D4Q52_11465</name>
</gene>
<evidence type="ECO:0000313" key="1">
    <source>
        <dbReference type="EMBL" id="RJF74734.1"/>
    </source>
</evidence>
<proteinExistence type="predicted"/>
<evidence type="ECO:0008006" key="3">
    <source>
        <dbReference type="Google" id="ProtNLM"/>
    </source>
</evidence>
<dbReference type="EMBL" id="QYYD01000010">
    <property type="protein sequence ID" value="RJF74734.1"/>
    <property type="molecule type" value="Genomic_DNA"/>
</dbReference>
<comment type="caution">
    <text evidence="1">The sequence shown here is derived from an EMBL/GenBank/DDBJ whole genome shotgun (WGS) entry which is preliminary data.</text>
</comment>
<dbReference type="Proteomes" id="UP000285523">
    <property type="component" value="Unassembled WGS sequence"/>
</dbReference>
<dbReference type="RefSeq" id="WP_119856688.1">
    <property type="nucleotide sequence ID" value="NZ_QYYD01000010.1"/>
</dbReference>
<organism evidence="1 2">
    <name type="scientific">Rhodopseudomonas palustris</name>
    <dbReference type="NCBI Taxonomy" id="1076"/>
    <lineage>
        <taxon>Bacteria</taxon>
        <taxon>Pseudomonadati</taxon>
        <taxon>Pseudomonadota</taxon>
        <taxon>Alphaproteobacteria</taxon>
        <taxon>Hyphomicrobiales</taxon>
        <taxon>Nitrobacteraceae</taxon>
        <taxon>Rhodopseudomonas</taxon>
    </lineage>
</organism>
<dbReference type="AlphaFoldDB" id="A0A418VF32"/>
<sequence length="80" mass="9062">MVDITVHLDDELFDKAARVARLDSVSVQQLVETAVKRHLDYVETLNDVARTAPLTLTDYDLVRDPDEGDAEFAARRSLFE</sequence>
<dbReference type="SUPFAM" id="SSF47598">
    <property type="entry name" value="Ribbon-helix-helix"/>
    <property type="match status" value="1"/>
</dbReference>
<dbReference type="GO" id="GO:0006355">
    <property type="term" value="P:regulation of DNA-templated transcription"/>
    <property type="evidence" value="ECO:0007669"/>
    <property type="project" value="InterPro"/>
</dbReference>
<name>A0A418VF32_RHOPL</name>
<dbReference type="InterPro" id="IPR010985">
    <property type="entry name" value="Ribbon_hlx_hlx"/>
</dbReference>